<keyword evidence="6 8" id="KW-1133">Transmembrane helix</keyword>
<evidence type="ECO:0000256" key="7">
    <source>
        <dbReference type="ARBA" id="ARBA00023136"/>
    </source>
</evidence>
<comment type="similarity">
    <text evidence="2">Belongs to the ABC-2 integral membrane protein family.</text>
</comment>
<comment type="caution">
    <text evidence="10">The sequence shown here is derived from an EMBL/GenBank/DDBJ whole genome shotgun (WGS) entry which is preliminary data.</text>
</comment>
<evidence type="ECO:0000256" key="3">
    <source>
        <dbReference type="ARBA" id="ARBA00022448"/>
    </source>
</evidence>
<name>A0ABS5AAB1_9PSEU</name>
<dbReference type="InterPro" id="IPR013525">
    <property type="entry name" value="ABC2_TM"/>
</dbReference>
<keyword evidence="3" id="KW-0813">Transport</keyword>
<evidence type="ECO:0000256" key="4">
    <source>
        <dbReference type="ARBA" id="ARBA00022475"/>
    </source>
</evidence>
<comment type="subcellular location">
    <subcellularLocation>
        <location evidence="1">Cell membrane</location>
        <topology evidence="1">Multi-pass membrane protein</topology>
    </subcellularLocation>
</comment>
<keyword evidence="7 8" id="KW-0472">Membrane</keyword>
<dbReference type="InterPro" id="IPR047817">
    <property type="entry name" value="ABC2_TM_bact-type"/>
</dbReference>
<evidence type="ECO:0000313" key="11">
    <source>
        <dbReference type="Proteomes" id="UP001519363"/>
    </source>
</evidence>
<feature type="transmembrane region" description="Helical" evidence="8">
    <location>
        <begin position="355"/>
        <end position="375"/>
    </location>
</feature>
<accession>A0ABS5AAB1</accession>
<feature type="transmembrane region" description="Helical" evidence="8">
    <location>
        <begin position="243"/>
        <end position="262"/>
    </location>
</feature>
<dbReference type="RefSeq" id="WP_086780647.1">
    <property type="nucleotide sequence ID" value="NZ_JAGIOO010000001.1"/>
</dbReference>
<organism evidence="10 11">
    <name type="scientific">Crossiella equi</name>
    <dbReference type="NCBI Taxonomy" id="130796"/>
    <lineage>
        <taxon>Bacteria</taxon>
        <taxon>Bacillati</taxon>
        <taxon>Actinomycetota</taxon>
        <taxon>Actinomycetes</taxon>
        <taxon>Pseudonocardiales</taxon>
        <taxon>Pseudonocardiaceae</taxon>
        <taxon>Crossiella</taxon>
    </lineage>
</organism>
<keyword evidence="4" id="KW-1003">Cell membrane</keyword>
<evidence type="ECO:0000256" key="8">
    <source>
        <dbReference type="SAM" id="Phobius"/>
    </source>
</evidence>
<dbReference type="PANTHER" id="PTHR30294">
    <property type="entry name" value="MEMBRANE COMPONENT OF ABC TRANSPORTER YHHJ-RELATED"/>
    <property type="match status" value="1"/>
</dbReference>
<evidence type="ECO:0000259" key="9">
    <source>
        <dbReference type="PROSITE" id="PS51012"/>
    </source>
</evidence>
<protein>
    <submittedName>
        <fullName evidence="10">ABC-2 type transport system permease protein</fullName>
    </submittedName>
</protein>
<proteinExistence type="inferred from homology"/>
<dbReference type="EMBL" id="JAGIOO010000001">
    <property type="protein sequence ID" value="MBP2473519.1"/>
    <property type="molecule type" value="Genomic_DNA"/>
</dbReference>
<feature type="transmembrane region" description="Helical" evidence="8">
    <location>
        <begin position="192"/>
        <end position="212"/>
    </location>
</feature>
<dbReference type="Pfam" id="PF12698">
    <property type="entry name" value="ABC2_membrane_3"/>
    <property type="match status" value="1"/>
</dbReference>
<sequence length="385" mass="40811">MKVLAIGVLNLRRLFRDRNNIFMVLAVPFLMIFVIGLLFGGGQQLRLGVVAGSGELTDSLLRSLGQGDRIQVERLASAEELRSRVERGQLHAGLTVPPGYDADLRQGKDITLSYLVRPNDRRAQDVGVWLRSVVPQEAAKVRAARLGAEEGVPFERGLAIAREVTVPGVSVQATTAGNAQYPPGFSQFSVSAPPLLLLFVFLTSLTAAVGLVETRQLGVAGRMYATPTSTRTIVTGEASGRMVIALVQGLVIMLGSALAFGVDWGDPLASGVLLLLFAMVGSGAAMLLGSVAKTVGTALSMAPLLGLGIAAIGGAMVPLESFNPTMKQIAYLTPHAWGYDAFVVLLRREGTVLDILPQLGVLAAFAVVLYLLGAWRLKRVLTSAR</sequence>
<feature type="domain" description="ABC transmembrane type-2" evidence="9">
    <location>
        <begin position="156"/>
        <end position="380"/>
    </location>
</feature>
<gene>
    <name evidence="10" type="ORF">JOF53_002391</name>
</gene>
<reference evidence="10 11" key="1">
    <citation type="submission" date="2021-03" db="EMBL/GenBank/DDBJ databases">
        <title>Sequencing the genomes of 1000 actinobacteria strains.</title>
        <authorList>
            <person name="Klenk H.-P."/>
        </authorList>
    </citation>
    <scope>NUCLEOTIDE SEQUENCE [LARGE SCALE GENOMIC DNA]</scope>
    <source>
        <strain evidence="10 11">DSM 44580</strain>
    </source>
</reference>
<dbReference type="Proteomes" id="UP001519363">
    <property type="component" value="Unassembled WGS sequence"/>
</dbReference>
<evidence type="ECO:0000256" key="2">
    <source>
        <dbReference type="ARBA" id="ARBA00007783"/>
    </source>
</evidence>
<feature type="transmembrane region" description="Helical" evidence="8">
    <location>
        <begin position="295"/>
        <end position="317"/>
    </location>
</feature>
<evidence type="ECO:0000256" key="6">
    <source>
        <dbReference type="ARBA" id="ARBA00022989"/>
    </source>
</evidence>
<dbReference type="PROSITE" id="PS51012">
    <property type="entry name" value="ABC_TM2"/>
    <property type="match status" value="1"/>
</dbReference>
<dbReference type="InterPro" id="IPR051449">
    <property type="entry name" value="ABC-2_transporter_component"/>
</dbReference>
<keyword evidence="5 8" id="KW-0812">Transmembrane</keyword>
<feature type="transmembrane region" description="Helical" evidence="8">
    <location>
        <begin position="21"/>
        <end position="40"/>
    </location>
</feature>
<dbReference type="PANTHER" id="PTHR30294:SF38">
    <property type="entry name" value="TRANSPORT PERMEASE PROTEIN"/>
    <property type="match status" value="1"/>
</dbReference>
<evidence type="ECO:0000313" key="10">
    <source>
        <dbReference type="EMBL" id="MBP2473519.1"/>
    </source>
</evidence>
<keyword evidence="11" id="KW-1185">Reference proteome</keyword>
<evidence type="ECO:0000256" key="5">
    <source>
        <dbReference type="ARBA" id="ARBA00022692"/>
    </source>
</evidence>
<feature type="transmembrane region" description="Helical" evidence="8">
    <location>
        <begin position="268"/>
        <end position="288"/>
    </location>
</feature>
<evidence type="ECO:0000256" key="1">
    <source>
        <dbReference type="ARBA" id="ARBA00004651"/>
    </source>
</evidence>